<dbReference type="PANTHER" id="PTHR13225:SF3">
    <property type="entry name" value="UPF0489 PROTEIN C5ORF22"/>
    <property type="match status" value="1"/>
</dbReference>
<dbReference type="AlphaFoldDB" id="A0A7J6MGC8"/>
<accession>A0A7J6MGC8</accession>
<dbReference type="Pfam" id="PF12640">
    <property type="entry name" value="UPF0489"/>
    <property type="match status" value="1"/>
</dbReference>
<proteinExistence type="inferred from homology"/>
<evidence type="ECO:0000313" key="2">
    <source>
        <dbReference type="EMBL" id="KAF4670524.1"/>
    </source>
</evidence>
<sequence>MPAKRCSRETAGESRLPVVVVESHTSGLASLHLAIRRQWLADENLEVFHVDAHPDLAASKALGPEDIFGDPVDLYTKLENDVYGISGWLLPSVLQGHVGRVVWCRPTWAHQLPDCHPRKLQVGFKDGRMRVWSGLHYWLHEGEGIDGDSKVEPEDPSASFELEVGRAASLSENAAAPHRSGWILDVDLDYFSCFNPVPEECPTLPSHESSDDEISRAFAELEKLLPGRYSCPPGIVIISRSGDDGFTPSDKVDELQRMVVGLVNRLYGSCRVIHITSTEDFYHLATLGVSC</sequence>
<dbReference type="PANTHER" id="PTHR13225">
    <property type="entry name" value="MISEXPRESSION SUPPRESSOR OF RAS 6"/>
    <property type="match status" value="1"/>
</dbReference>
<comment type="caution">
    <text evidence="2">The sequence shown here is derived from an EMBL/GenBank/DDBJ whole genome shotgun (WGS) entry which is preliminary data.</text>
</comment>
<comment type="similarity">
    <text evidence="1">Belongs to the UPF0489 family.</text>
</comment>
<dbReference type="OrthoDB" id="418142at2759"/>
<gene>
    <name evidence="2" type="ORF">FOL47_001991</name>
</gene>
<reference evidence="2 3" key="1">
    <citation type="submission" date="2020-04" db="EMBL/GenBank/DDBJ databases">
        <title>Perkinsus chesapeaki whole genome sequence.</title>
        <authorList>
            <person name="Bogema D.R."/>
        </authorList>
    </citation>
    <scope>NUCLEOTIDE SEQUENCE [LARGE SCALE GENOMIC DNA]</scope>
    <source>
        <strain evidence="2">ATCC PRA-425</strain>
    </source>
</reference>
<dbReference type="InterPro" id="IPR024131">
    <property type="entry name" value="UPF0489"/>
</dbReference>
<organism evidence="2 3">
    <name type="scientific">Perkinsus chesapeaki</name>
    <name type="common">Clam parasite</name>
    <name type="synonym">Perkinsus andrewsi</name>
    <dbReference type="NCBI Taxonomy" id="330153"/>
    <lineage>
        <taxon>Eukaryota</taxon>
        <taxon>Sar</taxon>
        <taxon>Alveolata</taxon>
        <taxon>Perkinsozoa</taxon>
        <taxon>Perkinsea</taxon>
        <taxon>Perkinsida</taxon>
        <taxon>Perkinsidae</taxon>
        <taxon>Perkinsus</taxon>
    </lineage>
</organism>
<keyword evidence="3" id="KW-1185">Reference proteome</keyword>
<dbReference type="EMBL" id="JAAPAO010000150">
    <property type="protein sequence ID" value="KAF4670524.1"/>
    <property type="molecule type" value="Genomic_DNA"/>
</dbReference>
<evidence type="ECO:0000256" key="1">
    <source>
        <dbReference type="ARBA" id="ARBA00007099"/>
    </source>
</evidence>
<evidence type="ECO:0000313" key="3">
    <source>
        <dbReference type="Proteomes" id="UP000591131"/>
    </source>
</evidence>
<dbReference type="Proteomes" id="UP000591131">
    <property type="component" value="Unassembled WGS sequence"/>
</dbReference>
<name>A0A7J6MGC8_PERCH</name>
<protein>
    <submittedName>
        <fullName evidence="2">Uncharacterized protein</fullName>
    </submittedName>
</protein>